<protein>
    <submittedName>
        <fullName evidence="2">Uncharacterized protein</fullName>
    </submittedName>
</protein>
<evidence type="ECO:0000313" key="2">
    <source>
        <dbReference type="EMBL" id="KAK9005993.1"/>
    </source>
</evidence>
<proteinExistence type="predicted"/>
<organism evidence="2 3">
    <name type="scientific">Hibiscus sabdariffa</name>
    <name type="common">roselle</name>
    <dbReference type="NCBI Taxonomy" id="183260"/>
    <lineage>
        <taxon>Eukaryota</taxon>
        <taxon>Viridiplantae</taxon>
        <taxon>Streptophyta</taxon>
        <taxon>Embryophyta</taxon>
        <taxon>Tracheophyta</taxon>
        <taxon>Spermatophyta</taxon>
        <taxon>Magnoliopsida</taxon>
        <taxon>eudicotyledons</taxon>
        <taxon>Gunneridae</taxon>
        <taxon>Pentapetalae</taxon>
        <taxon>rosids</taxon>
        <taxon>malvids</taxon>
        <taxon>Malvales</taxon>
        <taxon>Malvaceae</taxon>
        <taxon>Malvoideae</taxon>
        <taxon>Hibiscus</taxon>
    </lineage>
</organism>
<dbReference type="EMBL" id="JBBPBN010000278">
    <property type="protein sequence ID" value="KAK8490609.1"/>
    <property type="molecule type" value="Genomic_DNA"/>
</dbReference>
<name>A0ABR2QZG1_9ROSI</name>
<reference evidence="2 3" key="1">
    <citation type="journal article" date="2024" name="G3 (Bethesda)">
        <title>Genome assembly of Hibiscus sabdariffa L. provides insights into metabolisms of medicinal natural products.</title>
        <authorList>
            <person name="Kim T."/>
        </authorList>
    </citation>
    <scope>NUCLEOTIDE SEQUENCE [LARGE SCALE GENOMIC DNA]</scope>
    <source>
        <strain evidence="2">TK-2024</strain>
        <tissue evidence="2">Old leaves</tissue>
    </source>
</reference>
<gene>
    <name evidence="2" type="ORF">V6N11_035047</name>
    <name evidence="1" type="ORF">V6N11_038067</name>
</gene>
<comment type="caution">
    <text evidence="2">The sequence shown here is derived from an EMBL/GenBank/DDBJ whole genome shotgun (WGS) entry which is preliminary data.</text>
</comment>
<evidence type="ECO:0000313" key="1">
    <source>
        <dbReference type="EMBL" id="KAK8490609.1"/>
    </source>
</evidence>
<keyword evidence="3" id="KW-1185">Reference proteome</keyword>
<sequence>MAKRDFEKCSSVAKLQFPSAAPTFYELPNSCTWFDKDLFQDKRLDSVSSSIVPVVVQASVTSRTSNGSTNALNTIDNVCDSSANVVEPVLVENASPRLVQEHDGLPVVTHALVTEGGTSALVTEGDMINKTTELVEISVEDASPRLVQEHRGMSVVTPALVTEGDTHAPVTEGDMINEVEEAVNISVPVDIVPEPLEASSGVPIATAATNEYCGNLAVYYTHSA</sequence>
<evidence type="ECO:0000313" key="3">
    <source>
        <dbReference type="Proteomes" id="UP001396334"/>
    </source>
</evidence>
<accession>A0ABR2QZG1</accession>
<dbReference type="EMBL" id="JBBPBN010000029">
    <property type="protein sequence ID" value="KAK9005993.1"/>
    <property type="molecule type" value="Genomic_DNA"/>
</dbReference>
<dbReference type="Proteomes" id="UP001396334">
    <property type="component" value="Unassembled WGS sequence"/>
</dbReference>